<gene>
    <name evidence="2" type="ORF">GCM10011505_45620</name>
</gene>
<dbReference type="InterPro" id="IPR001509">
    <property type="entry name" value="Epimerase_deHydtase"/>
</dbReference>
<dbReference type="PANTHER" id="PTHR43245">
    <property type="entry name" value="BIFUNCTIONAL POLYMYXIN RESISTANCE PROTEIN ARNA"/>
    <property type="match status" value="1"/>
</dbReference>
<keyword evidence="3" id="KW-1185">Reference proteome</keyword>
<dbReference type="CDD" id="cd08946">
    <property type="entry name" value="SDR_e"/>
    <property type="match status" value="1"/>
</dbReference>
<dbReference type="Proteomes" id="UP000603352">
    <property type="component" value="Unassembled WGS sequence"/>
</dbReference>
<dbReference type="RefSeq" id="WP_188582294.1">
    <property type="nucleotide sequence ID" value="NZ_BMDZ01000088.1"/>
</dbReference>
<accession>A0ABQ1J489</accession>
<protein>
    <recommendedName>
        <fullName evidence="1">NAD-dependent epimerase/dehydratase domain-containing protein</fullName>
    </recommendedName>
</protein>
<dbReference type="SUPFAM" id="SSF51735">
    <property type="entry name" value="NAD(P)-binding Rossmann-fold domains"/>
    <property type="match status" value="1"/>
</dbReference>
<evidence type="ECO:0000259" key="1">
    <source>
        <dbReference type="Pfam" id="PF01370"/>
    </source>
</evidence>
<sequence>MTAAAPDTTTAPRRVIVFGGGQIGTFALRGLRAAGHEVIVADRAPDAAFLHRYGRHAGPVHSLDICDATAVAGLMASCGRIDAVILTAGMTGALAAADPEGARRVALDGTGTVLDAAAAAGIPRAVLVSSLAVYGAPAEADRAAGSLIESRAPIDPPTPYGRILADMERMVTGRRGGMGPDCVLMRIAGVYGPNRFGHGSHSSVLLERMLYCAAQGFSLTLEGYAEDRDDLVYVKDVGAALARAATCADRPEGPINVATGRVVSMAELIAALEAVFGTVDLRLRPPARPRPPLQRLPLDIGRLTGGLGITPGTIEDSLRDYAREAGFDAAAEAPSAEATA</sequence>
<name>A0ABQ1J489_9PROT</name>
<reference evidence="3" key="1">
    <citation type="journal article" date="2019" name="Int. J. Syst. Evol. Microbiol.">
        <title>The Global Catalogue of Microorganisms (GCM) 10K type strain sequencing project: providing services to taxonomists for standard genome sequencing and annotation.</title>
        <authorList>
            <consortium name="The Broad Institute Genomics Platform"/>
            <consortium name="The Broad Institute Genome Sequencing Center for Infectious Disease"/>
            <person name="Wu L."/>
            <person name="Ma J."/>
        </authorList>
    </citation>
    <scope>NUCLEOTIDE SEQUENCE [LARGE SCALE GENOMIC DNA]</scope>
    <source>
        <strain evidence="3">CGMCC 1.10188</strain>
    </source>
</reference>
<feature type="domain" description="NAD-dependent epimerase/dehydratase" evidence="1">
    <location>
        <begin position="15"/>
        <end position="257"/>
    </location>
</feature>
<dbReference type="Gene3D" id="3.40.50.720">
    <property type="entry name" value="NAD(P)-binding Rossmann-like Domain"/>
    <property type="match status" value="1"/>
</dbReference>
<dbReference type="EMBL" id="BMDZ01000088">
    <property type="protein sequence ID" value="GGB59739.1"/>
    <property type="molecule type" value="Genomic_DNA"/>
</dbReference>
<evidence type="ECO:0000313" key="3">
    <source>
        <dbReference type="Proteomes" id="UP000603352"/>
    </source>
</evidence>
<dbReference type="InterPro" id="IPR036291">
    <property type="entry name" value="NAD(P)-bd_dom_sf"/>
</dbReference>
<dbReference type="InterPro" id="IPR050177">
    <property type="entry name" value="Lipid_A_modif_metabolic_enz"/>
</dbReference>
<organism evidence="2 3">
    <name type="scientific">Tistrella bauzanensis</name>
    <dbReference type="NCBI Taxonomy" id="657419"/>
    <lineage>
        <taxon>Bacteria</taxon>
        <taxon>Pseudomonadati</taxon>
        <taxon>Pseudomonadota</taxon>
        <taxon>Alphaproteobacteria</taxon>
        <taxon>Geminicoccales</taxon>
        <taxon>Geminicoccaceae</taxon>
        <taxon>Tistrella</taxon>
    </lineage>
</organism>
<proteinExistence type="predicted"/>
<evidence type="ECO:0000313" key="2">
    <source>
        <dbReference type="EMBL" id="GGB59739.1"/>
    </source>
</evidence>
<comment type="caution">
    <text evidence="2">The sequence shown here is derived from an EMBL/GenBank/DDBJ whole genome shotgun (WGS) entry which is preliminary data.</text>
</comment>
<dbReference type="PANTHER" id="PTHR43245:SF13">
    <property type="entry name" value="UDP-D-APIOSE_UDP-D-XYLOSE SYNTHASE 2"/>
    <property type="match status" value="1"/>
</dbReference>
<dbReference type="Pfam" id="PF01370">
    <property type="entry name" value="Epimerase"/>
    <property type="match status" value="1"/>
</dbReference>